<dbReference type="OrthoDB" id="652307at2"/>
<evidence type="ECO:0000313" key="2">
    <source>
        <dbReference type="EMBL" id="CEI82411.1"/>
    </source>
</evidence>
<dbReference type="Gene3D" id="2.40.160.200">
    <property type="entry name" value="LURP1-related"/>
    <property type="match status" value="1"/>
</dbReference>
<reference evidence="2 3" key="1">
    <citation type="submission" date="2014-11" db="EMBL/GenBank/DDBJ databases">
        <authorList>
            <person name="Urmite Genomes Urmite Genomes"/>
        </authorList>
    </citation>
    <scope>NUCLEOTIDE SEQUENCE [LARGE SCALE GENOMIC DNA]</scope>
    <source>
        <strain evidence="2 3">Oc5</strain>
    </source>
</reference>
<dbReference type="Pfam" id="PF04525">
    <property type="entry name" value="LOR"/>
    <property type="match status" value="1"/>
</dbReference>
<dbReference type="Proteomes" id="UP000040453">
    <property type="component" value="Unassembled WGS sequence"/>
</dbReference>
<dbReference type="InterPro" id="IPR038595">
    <property type="entry name" value="LOR_sf"/>
</dbReference>
<protein>
    <recommendedName>
        <fullName evidence="4">LURP-one-related family protein</fullName>
    </recommendedName>
</protein>
<evidence type="ECO:0000313" key="3">
    <source>
        <dbReference type="Proteomes" id="UP000040453"/>
    </source>
</evidence>
<dbReference type="InterPro" id="IPR025659">
    <property type="entry name" value="Tubby-like_C"/>
</dbReference>
<gene>
    <name evidence="2" type="ORF">BN997_02277</name>
</gene>
<accession>A0A0A1MU14</accession>
<name>A0A0A1MU14_9BACI</name>
<dbReference type="RefSeq" id="WP_042532220.1">
    <property type="nucleotide sequence ID" value="NZ_CDGG01000001.1"/>
</dbReference>
<evidence type="ECO:0000256" key="1">
    <source>
        <dbReference type="ARBA" id="ARBA00005437"/>
    </source>
</evidence>
<dbReference type="SUPFAM" id="SSF54518">
    <property type="entry name" value="Tubby C-terminal domain-like"/>
    <property type="match status" value="1"/>
</dbReference>
<dbReference type="AlphaFoldDB" id="A0A0A1MU14"/>
<dbReference type="EMBL" id="CDGG01000001">
    <property type="protein sequence ID" value="CEI82411.1"/>
    <property type="molecule type" value="Genomic_DNA"/>
</dbReference>
<proteinExistence type="inferred from homology"/>
<keyword evidence="3" id="KW-1185">Reference proteome</keyword>
<dbReference type="InterPro" id="IPR007612">
    <property type="entry name" value="LOR"/>
</dbReference>
<organism evidence="2 3">
    <name type="scientific">Oceanobacillus oncorhynchi</name>
    <dbReference type="NCBI Taxonomy" id="545501"/>
    <lineage>
        <taxon>Bacteria</taxon>
        <taxon>Bacillati</taxon>
        <taxon>Bacillota</taxon>
        <taxon>Bacilli</taxon>
        <taxon>Bacillales</taxon>
        <taxon>Bacillaceae</taxon>
        <taxon>Oceanobacillus</taxon>
    </lineage>
</organism>
<sequence>MKQLYIKQKVFSLNEKFSVKNQDEKDVYYVEGSFMKIPKTFSVKNDTGEEVALITKKTLSFLPKFFVEVNGKEVLAIKKGLSFFKARYTIDAAGIEVRGNWWDMNFQVYQHGEIIGEVSKEWFSWGDSYKVQVVKEEMETSMIALVVAIDCVKADEKGAASASSFTN</sequence>
<evidence type="ECO:0008006" key="4">
    <source>
        <dbReference type="Google" id="ProtNLM"/>
    </source>
</evidence>
<comment type="similarity">
    <text evidence="1">Belongs to the LOR family.</text>
</comment>
<dbReference type="STRING" id="545501.BN997_02277"/>